<dbReference type="InterPro" id="IPR036643">
    <property type="entry name" value="RNApol_insert_sf"/>
</dbReference>
<dbReference type="CDD" id="cd06928">
    <property type="entry name" value="RNAP_alpha_NTD"/>
    <property type="match status" value="1"/>
</dbReference>
<evidence type="ECO:0000259" key="11">
    <source>
        <dbReference type="SMART" id="SM00662"/>
    </source>
</evidence>
<dbReference type="InterPro" id="IPR011263">
    <property type="entry name" value="DNA-dir_RNA_pol_RpoA/D/Rpb3"/>
</dbReference>
<evidence type="ECO:0000256" key="5">
    <source>
        <dbReference type="ARBA" id="ARBA00022679"/>
    </source>
</evidence>
<dbReference type="Gene3D" id="3.30.1360.10">
    <property type="entry name" value="RNA polymerase, RBP11-like subunit"/>
    <property type="match status" value="1"/>
</dbReference>
<keyword evidence="4 12" id="KW-0240">DNA-directed RNA polymerase</keyword>
<dbReference type="GO" id="GO:0046983">
    <property type="term" value="F:protein dimerization activity"/>
    <property type="evidence" value="ECO:0007669"/>
    <property type="project" value="InterPro"/>
</dbReference>
<accession>A0A2M7W4S0</accession>
<gene>
    <name evidence="12" type="primary">rpoA</name>
    <name evidence="12" type="ORF">COX60_00840</name>
</gene>
<keyword evidence="6" id="KW-0548">Nucleotidyltransferase</keyword>
<dbReference type="Gene3D" id="2.170.120.12">
    <property type="entry name" value="DNA-directed RNA polymerase, insert domain"/>
    <property type="match status" value="1"/>
</dbReference>
<evidence type="ECO:0000256" key="4">
    <source>
        <dbReference type="ARBA" id="ARBA00022478"/>
    </source>
</evidence>
<dbReference type="GO" id="GO:0006351">
    <property type="term" value="P:DNA-templated transcription"/>
    <property type="evidence" value="ECO:0007669"/>
    <property type="project" value="InterPro"/>
</dbReference>
<dbReference type="Proteomes" id="UP000230137">
    <property type="component" value="Unassembled WGS sequence"/>
</dbReference>
<evidence type="ECO:0000313" key="13">
    <source>
        <dbReference type="Proteomes" id="UP000230137"/>
    </source>
</evidence>
<dbReference type="SUPFAM" id="SSF56553">
    <property type="entry name" value="Insert subdomain of RNA polymerase alpha subunit"/>
    <property type="match status" value="1"/>
</dbReference>
<sequence length="246" mass="27288">MPILKEIDYLKFKTESLKDNEGVFVLDPLLPGYGVTLGNAIRRVALSSIEGNAITSIKINNITHEFSSIKRIKEDVIEIILNLKQLRMKKFTADPATIKLSVSGAKIVTAKDFKKNADVEIVDPNQPIATLDKGAKLEIEAIVETGKGYLATENRDASLLEFGMIAIDANFTPIRKISFDVENTRVGQETDYDKLILSISSDGSVTPDVILLKTCQIICEHLNIILENLSLPKKKKMTKKTTKKTK</sequence>
<comment type="similarity">
    <text evidence="1">Belongs to the RNA polymerase alpha chain family.</text>
</comment>
<comment type="catalytic activity">
    <reaction evidence="10">
        <text>RNA(n) + a ribonucleoside 5'-triphosphate = RNA(n+1) + diphosphate</text>
        <dbReference type="Rhea" id="RHEA:21248"/>
        <dbReference type="Rhea" id="RHEA-COMP:14527"/>
        <dbReference type="Rhea" id="RHEA-COMP:17342"/>
        <dbReference type="ChEBI" id="CHEBI:33019"/>
        <dbReference type="ChEBI" id="CHEBI:61557"/>
        <dbReference type="ChEBI" id="CHEBI:140395"/>
        <dbReference type="EC" id="2.7.7.6"/>
    </reaction>
</comment>
<evidence type="ECO:0000256" key="2">
    <source>
        <dbReference type="ARBA" id="ARBA00012418"/>
    </source>
</evidence>
<reference evidence="13" key="1">
    <citation type="submission" date="2017-09" db="EMBL/GenBank/DDBJ databases">
        <title>Depth-based differentiation of microbial function through sediment-hosted aquifers and enrichment of novel symbionts in the deep terrestrial subsurface.</title>
        <authorList>
            <person name="Probst A.J."/>
            <person name="Ladd B."/>
            <person name="Jarett J.K."/>
            <person name="Geller-Mcgrath D.E."/>
            <person name="Sieber C.M.K."/>
            <person name="Emerson J.B."/>
            <person name="Anantharaman K."/>
            <person name="Thomas B.C."/>
            <person name="Malmstrom R."/>
            <person name="Stieglmeier M."/>
            <person name="Klingl A."/>
            <person name="Woyke T."/>
            <person name="Ryan C.M."/>
            <person name="Banfield J.F."/>
        </authorList>
    </citation>
    <scope>NUCLEOTIDE SEQUENCE [LARGE SCALE GENOMIC DNA]</scope>
</reference>
<dbReference type="SUPFAM" id="SSF55257">
    <property type="entry name" value="RBP11-like subunits of RNA polymerase"/>
    <property type="match status" value="1"/>
</dbReference>
<dbReference type="InterPro" id="IPR011773">
    <property type="entry name" value="DNA-dir_RpoA"/>
</dbReference>
<protein>
    <recommendedName>
        <fullName evidence="3">DNA-directed RNA polymerase subunit alpha</fullName>
        <ecNumber evidence="2">2.7.7.6</ecNumber>
    </recommendedName>
    <alternativeName>
        <fullName evidence="9">RNA polymerase subunit alpha</fullName>
    </alternativeName>
    <alternativeName>
        <fullName evidence="8">Transcriptase subunit alpha</fullName>
    </alternativeName>
</protein>
<dbReference type="NCBIfam" id="TIGR02027">
    <property type="entry name" value="rpoA"/>
    <property type="match status" value="1"/>
</dbReference>
<dbReference type="FunFam" id="2.170.120.12:FF:000001">
    <property type="entry name" value="DNA-directed RNA polymerase subunit alpha"/>
    <property type="match status" value="1"/>
</dbReference>
<evidence type="ECO:0000256" key="6">
    <source>
        <dbReference type="ARBA" id="ARBA00022695"/>
    </source>
</evidence>
<evidence type="ECO:0000256" key="1">
    <source>
        <dbReference type="ARBA" id="ARBA00007123"/>
    </source>
</evidence>
<dbReference type="EMBL" id="PFQF01000015">
    <property type="protein sequence ID" value="PJA20777.1"/>
    <property type="molecule type" value="Genomic_DNA"/>
</dbReference>
<evidence type="ECO:0000313" key="12">
    <source>
        <dbReference type="EMBL" id="PJA20777.1"/>
    </source>
</evidence>
<dbReference type="GO" id="GO:0005737">
    <property type="term" value="C:cytoplasm"/>
    <property type="evidence" value="ECO:0007669"/>
    <property type="project" value="UniProtKB-ARBA"/>
</dbReference>
<keyword evidence="7" id="KW-0804">Transcription</keyword>
<name>A0A2M7W4S0_9BACT</name>
<dbReference type="EC" id="2.7.7.6" evidence="2"/>
<feature type="domain" description="DNA-directed RNA polymerase RpoA/D/Rpb3-type" evidence="11">
    <location>
        <begin position="21"/>
        <end position="228"/>
    </location>
</feature>
<dbReference type="AlphaFoldDB" id="A0A2M7W4S0"/>
<evidence type="ECO:0000256" key="9">
    <source>
        <dbReference type="ARBA" id="ARBA00033070"/>
    </source>
</evidence>
<dbReference type="SMART" id="SM00662">
    <property type="entry name" value="RPOLD"/>
    <property type="match status" value="1"/>
</dbReference>
<dbReference type="Pfam" id="PF01193">
    <property type="entry name" value="RNA_pol_L"/>
    <property type="match status" value="1"/>
</dbReference>
<evidence type="ECO:0000256" key="3">
    <source>
        <dbReference type="ARBA" id="ARBA00015972"/>
    </source>
</evidence>
<dbReference type="Pfam" id="PF01000">
    <property type="entry name" value="RNA_pol_A_bac"/>
    <property type="match status" value="1"/>
</dbReference>
<organism evidence="12 13">
    <name type="scientific">Candidatus Berkelbacteria bacterium CG_4_10_14_0_2_um_filter_35_9_33_12</name>
    <dbReference type="NCBI Taxonomy" id="1974499"/>
    <lineage>
        <taxon>Bacteria</taxon>
        <taxon>Candidatus Berkelbacteria</taxon>
    </lineage>
</organism>
<dbReference type="GO" id="GO:0000428">
    <property type="term" value="C:DNA-directed RNA polymerase complex"/>
    <property type="evidence" value="ECO:0007669"/>
    <property type="project" value="UniProtKB-KW"/>
</dbReference>
<keyword evidence="5" id="KW-0808">Transferase</keyword>
<dbReference type="InterPro" id="IPR036603">
    <property type="entry name" value="RBP11-like"/>
</dbReference>
<dbReference type="GO" id="GO:0003677">
    <property type="term" value="F:DNA binding"/>
    <property type="evidence" value="ECO:0007669"/>
    <property type="project" value="InterPro"/>
</dbReference>
<evidence type="ECO:0000256" key="10">
    <source>
        <dbReference type="ARBA" id="ARBA00048552"/>
    </source>
</evidence>
<dbReference type="GO" id="GO:0003899">
    <property type="term" value="F:DNA-directed RNA polymerase activity"/>
    <property type="evidence" value="ECO:0007669"/>
    <property type="project" value="UniProtKB-EC"/>
</dbReference>
<comment type="caution">
    <text evidence="12">The sequence shown here is derived from an EMBL/GenBank/DDBJ whole genome shotgun (WGS) entry which is preliminary data.</text>
</comment>
<proteinExistence type="inferred from homology"/>
<dbReference type="InterPro" id="IPR011262">
    <property type="entry name" value="DNA-dir_RNA_pol_insert"/>
</dbReference>
<evidence type="ECO:0000256" key="7">
    <source>
        <dbReference type="ARBA" id="ARBA00023163"/>
    </source>
</evidence>
<evidence type="ECO:0000256" key="8">
    <source>
        <dbReference type="ARBA" id="ARBA00032524"/>
    </source>
</evidence>